<proteinExistence type="predicted"/>
<accession>A0ABV1MYL9</accession>
<name>A0ABV1MYL9_9BACI</name>
<dbReference type="EMBL" id="JBEGDG010000030">
    <property type="protein sequence ID" value="MEQ6357600.1"/>
    <property type="molecule type" value="Genomic_DNA"/>
</dbReference>
<organism evidence="1 2">
    <name type="scientific">Lysinibacillus zambalensis</name>
    <dbReference type="NCBI Taxonomy" id="3160866"/>
    <lineage>
        <taxon>Bacteria</taxon>
        <taxon>Bacillati</taxon>
        <taxon>Bacillota</taxon>
        <taxon>Bacilli</taxon>
        <taxon>Bacillales</taxon>
        <taxon>Bacillaceae</taxon>
        <taxon>Lysinibacillus</taxon>
    </lineage>
</organism>
<dbReference type="Proteomes" id="UP001478862">
    <property type="component" value="Unassembled WGS sequence"/>
</dbReference>
<evidence type="ECO:0000313" key="1">
    <source>
        <dbReference type="EMBL" id="MEQ6357600.1"/>
    </source>
</evidence>
<dbReference type="RefSeq" id="WP_349661927.1">
    <property type="nucleotide sequence ID" value="NZ_JBEGDG010000030.1"/>
</dbReference>
<sequence length="141" mass="16495">MLELNNTEPNCLKKIEKSYKKKYFPLFLITLFLNIYINQSEAAATNVFTVRNQSDSNKCFYCAKAKRQQQMFLLCESEAAATNVFTVRKRSGSNKCFYCAKSKRQRQSAQPERKSTPRYGDSYILLPKIIEYCNWHMAFVL</sequence>
<keyword evidence="2" id="KW-1185">Reference proteome</keyword>
<evidence type="ECO:0000313" key="2">
    <source>
        <dbReference type="Proteomes" id="UP001478862"/>
    </source>
</evidence>
<protein>
    <submittedName>
        <fullName evidence="1">Uncharacterized protein</fullName>
    </submittedName>
</protein>
<reference evidence="1 2" key="1">
    <citation type="submission" date="2024-06" db="EMBL/GenBank/DDBJ databases">
        <title>Lysinibacillus zambalefons sp. nov., a Novel Firmicute Isolated from the Poon Bato Zambales Hyperalkaline Spring.</title>
        <authorList>
            <person name="Aja J.A."/>
            <person name="Lazaro J.E.H."/>
            <person name="Llorin L.D."/>
            <person name="Lim K.R."/>
            <person name="Teodosio J."/>
            <person name="Dalisay D.S."/>
        </authorList>
    </citation>
    <scope>NUCLEOTIDE SEQUENCE [LARGE SCALE GENOMIC DNA]</scope>
    <source>
        <strain evidence="1 2">M3</strain>
    </source>
</reference>
<gene>
    <name evidence="1" type="ORF">ABNX05_23635</name>
</gene>
<comment type="caution">
    <text evidence="1">The sequence shown here is derived from an EMBL/GenBank/DDBJ whole genome shotgun (WGS) entry which is preliminary data.</text>
</comment>